<evidence type="ECO:0000256" key="6">
    <source>
        <dbReference type="ARBA" id="ARBA00022771"/>
    </source>
</evidence>
<dbReference type="InterPro" id="IPR003323">
    <property type="entry name" value="OTU_dom"/>
</dbReference>
<evidence type="ECO:0000256" key="10">
    <source>
        <dbReference type="ARBA" id="ARBA00022833"/>
    </source>
</evidence>
<dbReference type="FunFam" id="3.90.70.80:FF:000016">
    <property type="entry name" value="Putative ubiquitin thioesterase otu1"/>
    <property type="match status" value="1"/>
</dbReference>
<organism evidence="14 15">
    <name type="scientific">Pseudovirgaria hyperparasitica</name>
    <dbReference type="NCBI Taxonomy" id="470096"/>
    <lineage>
        <taxon>Eukaryota</taxon>
        <taxon>Fungi</taxon>
        <taxon>Dikarya</taxon>
        <taxon>Ascomycota</taxon>
        <taxon>Pezizomycotina</taxon>
        <taxon>Dothideomycetes</taxon>
        <taxon>Dothideomycetes incertae sedis</taxon>
        <taxon>Acrospermales</taxon>
        <taxon>Acrospermaceae</taxon>
        <taxon>Pseudovirgaria</taxon>
    </lineage>
</organism>
<keyword evidence="6" id="KW-0863">Zinc-finger</keyword>
<dbReference type="Gene3D" id="3.90.70.80">
    <property type="match status" value="1"/>
</dbReference>
<dbReference type="GO" id="GO:0030968">
    <property type="term" value="P:endoplasmic reticulum unfolded protein response"/>
    <property type="evidence" value="ECO:0007669"/>
    <property type="project" value="TreeGrafter"/>
</dbReference>
<reference evidence="14" key="1">
    <citation type="journal article" date="2020" name="Stud. Mycol.">
        <title>101 Dothideomycetes genomes: a test case for predicting lifestyles and emergence of pathogens.</title>
        <authorList>
            <person name="Haridas S."/>
            <person name="Albert R."/>
            <person name="Binder M."/>
            <person name="Bloem J."/>
            <person name="Labutti K."/>
            <person name="Salamov A."/>
            <person name="Andreopoulos B."/>
            <person name="Baker S."/>
            <person name="Barry K."/>
            <person name="Bills G."/>
            <person name="Bluhm B."/>
            <person name="Cannon C."/>
            <person name="Castanera R."/>
            <person name="Culley D."/>
            <person name="Daum C."/>
            <person name="Ezra D."/>
            <person name="Gonzalez J."/>
            <person name="Henrissat B."/>
            <person name="Kuo A."/>
            <person name="Liang C."/>
            <person name="Lipzen A."/>
            <person name="Lutzoni F."/>
            <person name="Magnuson J."/>
            <person name="Mondo S."/>
            <person name="Nolan M."/>
            <person name="Ohm R."/>
            <person name="Pangilinan J."/>
            <person name="Park H.-J."/>
            <person name="Ramirez L."/>
            <person name="Alfaro M."/>
            <person name="Sun H."/>
            <person name="Tritt A."/>
            <person name="Yoshinaga Y."/>
            <person name="Zwiers L.-H."/>
            <person name="Turgeon B."/>
            <person name="Goodwin S."/>
            <person name="Spatafora J."/>
            <person name="Crous P."/>
            <person name="Grigoriev I."/>
        </authorList>
    </citation>
    <scope>NUCLEOTIDE SEQUENCE</scope>
    <source>
        <strain evidence="14">CBS 121739</strain>
    </source>
</reference>
<dbReference type="GO" id="GO:0008270">
    <property type="term" value="F:zinc ion binding"/>
    <property type="evidence" value="ECO:0007669"/>
    <property type="project" value="UniProtKB-KW"/>
</dbReference>
<dbReference type="OrthoDB" id="65596at2759"/>
<feature type="region of interest" description="Disordered" evidence="12">
    <location>
        <begin position="88"/>
        <end position="136"/>
    </location>
</feature>
<evidence type="ECO:0000256" key="4">
    <source>
        <dbReference type="ARBA" id="ARBA00022670"/>
    </source>
</evidence>
<dbReference type="Pfam" id="PF21403">
    <property type="entry name" value="OTU1_UBXL"/>
    <property type="match status" value="1"/>
</dbReference>
<dbReference type="GO" id="GO:0005634">
    <property type="term" value="C:nucleus"/>
    <property type="evidence" value="ECO:0007669"/>
    <property type="project" value="TreeGrafter"/>
</dbReference>
<dbReference type="GO" id="GO:0005829">
    <property type="term" value="C:cytosol"/>
    <property type="evidence" value="ECO:0007669"/>
    <property type="project" value="TreeGrafter"/>
</dbReference>
<dbReference type="PANTHER" id="PTHR13312">
    <property type="entry name" value="HIV-INDUCED PROTEIN-7-LIKE PROTEASE"/>
    <property type="match status" value="1"/>
</dbReference>
<evidence type="ECO:0000313" key="14">
    <source>
        <dbReference type="EMBL" id="KAF2760856.1"/>
    </source>
</evidence>
<dbReference type="EC" id="3.4.19.12" evidence="11"/>
<keyword evidence="9 11" id="KW-0788">Thiol protease</keyword>
<dbReference type="RefSeq" id="XP_033603307.1">
    <property type="nucleotide sequence ID" value="XM_033743403.1"/>
</dbReference>
<dbReference type="PANTHER" id="PTHR13312:SF0">
    <property type="entry name" value="UBIQUITIN THIOESTERASE OTU1"/>
    <property type="match status" value="1"/>
</dbReference>
<evidence type="ECO:0000256" key="11">
    <source>
        <dbReference type="RuleBase" id="RU367104"/>
    </source>
</evidence>
<evidence type="ECO:0000256" key="1">
    <source>
        <dbReference type="ARBA" id="ARBA00000707"/>
    </source>
</evidence>
<dbReference type="Pfam" id="PF02338">
    <property type="entry name" value="OTU"/>
    <property type="match status" value="1"/>
</dbReference>
<dbReference type="InterPro" id="IPR057766">
    <property type="entry name" value="Znf-C2H2_OTU1-like_C"/>
</dbReference>
<dbReference type="GO" id="GO:0004843">
    <property type="term" value="F:cysteine-type deubiquitinase activity"/>
    <property type="evidence" value="ECO:0007669"/>
    <property type="project" value="UniProtKB-UniRule"/>
</dbReference>
<evidence type="ECO:0000259" key="13">
    <source>
        <dbReference type="PROSITE" id="PS50802"/>
    </source>
</evidence>
<evidence type="ECO:0000256" key="8">
    <source>
        <dbReference type="ARBA" id="ARBA00022801"/>
    </source>
</evidence>
<gene>
    <name evidence="14" type="ORF">EJ05DRAFT_473442</name>
</gene>
<sequence>MRIRLRAPSGVSIITVADDATVADLTSAISKETSLPSFDLKSGFPPQPLDLTSFDSSLSLKDTGLKLNGEQLIVLSRDVQAQMSHPLHAAPPTLSSQQPARQSKTSSQGSAQQPLSLSRSPRDLESDPPEVPIPSHQATMVLRVMPDDNSCMFRAVGSAVLSDSLDVMTELRSAVAQGIQANPDLYSAAVLQKSPDEYCKWIQREDSWGGAIELGILAQNFDIEICSISVQDLRVDRFNEGKDNRIILVYSGIHYDTIAMSPSDPPHTRADMPADVDIKLFGTWDEEVLEKARDLCKILQGKHYFTDTGGFDIKCNKCGWKGKGEKGAVAHANETGHYDFGEAS</sequence>
<accession>A0A6A6WFZ8</accession>
<keyword evidence="3 11" id="KW-0963">Cytoplasm</keyword>
<dbReference type="InterPro" id="IPR048857">
    <property type="entry name" value="OTU1_Ubl"/>
</dbReference>
<dbReference type="GO" id="GO:0016579">
    <property type="term" value="P:protein deubiquitination"/>
    <property type="evidence" value="ECO:0007669"/>
    <property type="project" value="TreeGrafter"/>
</dbReference>
<keyword evidence="8 11" id="KW-0378">Hydrolase</keyword>
<dbReference type="Gene3D" id="3.10.20.90">
    <property type="entry name" value="Phosphatidylinositol 3-kinase Catalytic Subunit, Chain A, domain 1"/>
    <property type="match status" value="1"/>
</dbReference>
<dbReference type="EMBL" id="ML996567">
    <property type="protein sequence ID" value="KAF2760856.1"/>
    <property type="molecule type" value="Genomic_DNA"/>
</dbReference>
<keyword evidence="5" id="KW-0479">Metal-binding</keyword>
<dbReference type="CDD" id="cd17059">
    <property type="entry name" value="Ubl_OTU1"/>
    <property type="match status" value="1"/>
</dbReference>
<evidence type="ECO:0000256" key="7">
    <source>
        <dbReference type="ARBA" id="ARBA00022786"/>
    </source>
</evidence>
<feature type="domain" description="OTU" evidence="13">
    <location>
        <begin position="140"/>
        <end position="261"/>
    </location>
</feature>
<evidence type="ECO:0000256" key="5">
    <source>
        <dbReference type="ARBA" id="ARBA00022723"/>
    </source>
</evidence>
<protein>
    <recommendedName>
        <fullName evidence="11">Ubiquitin thioesterase OTU</fullName>
        <ecNumber evidence="11">3.4.19.12</ecNumber>
    </recommendedName>
</protein>
<dbReference type="Proteomes" id="UP000799437">
    <property type="component" value="Unassembled WGS sequence"/>
</dbReference>
<evidence type="ECO:0000256" key="3">
    <source>
        <dbReference type="ARBA" id="ARBA00022490"/>
    </source>
</evidence>
<comment type="function">
    <text evidence="11">Hydrolase that can remove conjugated ubiquitin from proteins and may therefore play an important regulatory role at the level of protein turnover by preventing degradation.</text>
</comment>
<dbReference type="InterPro" id="IPR038765">
    <property type="entry name" value="Papain-like_cys_pep_sf"/>
</dbReference>
<keyword evidence="4" id="KW-0645">Protease</keyword>
<evidence type="ECO:0000313" key="15">
    <source>
        <dbReference type="Proteomes" id="UP000799437"/>
    </source>
</evidence>
<evidence type="ECO:0000256" key="9">
    <source>
        <dbReference type="ARBA" id="ARBA00022807"/>
    </source>
</evidence>
<keyword evidence="15" id="KW-1185">Reference proteome</keyword>
<comment type="subcellular location">
    <subcellularLocation>
        <location evidence="2 11">Cytoplasm</location>
    </subcellularLocation>
</comment>
<keyword evidence="7 11" id="KW-0833">Ubl conjugation pathway</keyword>
<comment type="catalytic activity">
    <reaction evidence="1 11">
        <text>Thiol-dependent hydrolysis of ester, thioester, amide, peptide and isopeptide bonds formed by the C-terminal Gly of ubiquitin (a 76-residue protein attached to proteins as an intracellular targeting signal).</text>
        <dbReference type="EC" id="3.4.19.12"/>
    </reaction>
</comment>
<name>A0A6A6WFZ8_9PEZI</name>
<feature type="compositionally biased region" description="Polar residues" evidence="12">
    <location>
        <begin position="93"/>
        <end position="119"/>
    </location>
</feature>
<keyword evidence="10" id="KW-0862">Zinc</keyword>
<dbReference type="AlphaFoldDB" id="A0A6A6WFZ8"/>
<evidence type="ECO:0000256" key="12">
    <source>
        <dbReference type="SAM" id="MobiDB-lite"/>
    </source>
</evidence>
<dbReference type="CDD" id="cd22745">
    <property type="entry name" value="OTU_OTU1"/>
    <property type="match status" value="1"/>
</dbReference>
<proteinExistence type="predicted"/>
<evidence type="ECO:0000256" key="2">
    <source>
        <dbReference type="ARBA" id="ARBA00004496"/>
    </source>
</evidence>
<dbReference type="GO" id="GO:0036503">
    <property type="term" value="P:ERAD pathway"/>
    <property type="evidence" value="ECO:0007669"/>
    <property type="project" value="TreeGrafter"/>
</dbReference>
<dbReference type="SUPFAM" id="SSF54001">
    <property type="entry name" value="Cysteine proteinases"/>
    <property type="match status" value="1"/>
</dbReference>
<dbReference type="GeneID" id="54484457"/>
<dbReference type="Pfam" id="PF24560">
    <property type="entry name" value="zf-C2H2_OTU1_C"/>
    <property type="match status" value="1"/>
</dbReference>
<dbReference type="PROSITE" id="PS50802">
    <property type="entry name" value="OTU"/>
    <property type="match status" value="1"/>
</dbReference>